<gene>
    <name evidence="1" type="ORF">HMPREF3213_02225</name>
</gene>
<dbReference type="AlphaFoldDB" id="A0A133KMG4"/>
<dbReference type="EMBL" id="LRPN01000088">
    <property type="protein sequence ID" value="KWZ80721.1"/>
    <property type="molecule type" value="Genomic_DNA"/>
</dbReference>
<comment type="caution">
    <text evidence="1">The sequence shown here is derived from an EMBL/GenBank/DDBJ whole genome shotgun (WGS) entry which is preliminary data.</text>
</comment>
<organism evidence="1 2">
    <name type="scientific">Heyndrickxia coagulans</name>
    <name type="common">Weizmannia coagulans</name>
    <dbReference type="NCBI Taxonomy" id="1398"/>
    <lineage>
        <taxon>Bacteria</taxon>
        <taxon>Bacillati</taxon>
        <taxon>Bacillota</taxon>
        <taxon>Bacilli</taxon>
        <taxon>Bacillales</taxon>
        <taxon>Bacillaceae</taxon>
        <taxon>Heyndrickxia</taxon>
    </lineage>
</organism>
<name>A0A133KMG4_HEYCO</name>
<protein>
    <submittedName>
        <fullName evidence="1">Uncharacterized protein</fullName>
    </submittedName>
</protein>
<sequence>MRINWFNDGKQCGFVRTAFIFSKFESVNNFDTAFSGCPCYTTSVRKESP</sequence>
<proteinExistence type="predicted"/>
<dbReference type="Proteomes" id="UP000070376">
    <property type="component" value="Unassembled WGS sequence"/>
</dbReference>
<accession>A0A133KMG4</accession>
<reference evidence="2" key="1">
    <citation type="submission" date="2016-01" db="EMBL/GenBank/DDBJ databases">
        <authorList>
            <person name="Mitreva M."/>
            <person name="Pepin K.H."/>
            <person name="Mihindukulasuriya K.A."/>
            <person name="Fulton R."/>
            <person name="Fronick C."/>
            <person name="O'Laughlin M."/>
            <person name="Miner T."/>
            <person name="Herter B."/>
            <person name="Rosa B.A."/>
            <person name="Cordes M."/>
            <person name="Tomlinson C."/>
            <person name="Wollam A."/>
            <person name="Palsikar V.B."/>
            <person name="Mardis E.R."/>
            <person name="Wilson R.K."/>
        </authorList>
    </citation>
    <scope>NUCLEOTIDE SEQUENCE [LARGE SCALE GENOMIC DNA]</scope>
    <source>
        <strain evidence="2">GED7749B</strain>
    </source>
</reference>
<evidence type="ECO:0000313" key="1">
    <source>
        <dbReference type="EMBL" id="KWZ80721.1"/>
    </source>
</evidence>
<evidence type="ECO:0000313" key="2">
    <source>
        <dbReference type="Proteomes" id="UP000070376"/>
    </source>
</evidence>